<dbReference type="VEuPathDB" id="FungiDB:ASPZODRAFT_127152"/>
<dbReference type="EMBL" id="KV878336">
    <property type="protein sequence ID" value="OJJ51133.1"/>
    <property type="molecule type" value="Genomic_DNA"/>
</dbReference>
<evidence type="ECO:0000313" key="2">
    <source>
        <dbReference type="Proteomes" id="UP000184188"/>
    </source>
</evidence>
<sequence>MFRNSIRLFYHTKSRRARMVCRHVLARPLSSYLTGNRFSDNRQFWSRSQECRRRMQGVHGDWERDYCLDHLPQKARAALYEDTASVDMTLAQLTAGLPELEERIAAA</sequence>
<accession>A0A1L9SVP7</accession>
<dbReference type="RefSeq" id="XP_022585643.1">
    <property type="nucleotide sequence ID" value="XM_022721669.1"/>
</dbReference>
<protein>
    <submittedName>
        <fullName evidence="1">Uncharacterized protein</fullName>
    </submittedName>
</protein>
<dbReference type="AlphaFoldDB" id="A0A1L9SVP7"/>
<keyword evidence="2" id="KW-1185">Reference proteome</keyword>
<proteinExistence type="predicted"/>
<dbReference type="GeneID" id="34608134"/>
<evidence type="ECO:0000313" key="1">
    <source>
        <dbReference type="EMBL" id="OJJ51133.1"/>
    </source>
</evidence>
<gene>
    <name evidence="1" type="ORF">ASPZODRAFT_127152</name>
</gene>
<dbReference type="Proteomes" id="UP000184188">
    <property type="component" value="Unassembled WGS sequence"/>
</dbReference>
<dbReference type="OrthoDB" id="4454461at2759"/>
<organism evidence="1 2">
    <name type="scientific">Penicilliopsis zonata CBS 506.65</name>
    <dbReference type="NCBI Taxonomy" id="1073090"/>
    <lineage>
        <taxon>Eukaryota</taxon>
        <taxon>Fungi</taxon>
        <taxon>Dikarya</taxon>
        <taxon>Ascomycota</taxon>
        <taxon>Pezizomycotina</taxon>
        <taxon>Eurotiomycetes</taxon>
        <taxon>Eurotiomycetidae</taxon>
        <taxon>Eurotiales</taxon>
        <taxon>Aspergillaceae</taxon>
        <taxon>Penicilliopsis</taxon>
    </lineage>
</organism>
<name>A0A1L9SVP7_9EURO</name>
<reference evidence="2" key="1">
    <citation type="journal article" date="2017" name="Genome Biol.">
        <title>Comparative genomics reveals high biological diversity and specific adaptations in the industrially and medically important fungal genus Aspergillus.</title>
        <authorList>
            <person name="de Vries R.P."/>
            <person name="Riley R."/>
            <person name="Wiebenga A."/>
            <person name="Aguilar-Osorio G."/>
            <person name="Amillis S."/>
            <person name="Uchima C.A."/>
            <person name="Anderluh G."/>
            <person name="Asadollahi M."/>
            <person name="Askin M."/>
            <person name="Barry K."/>
            <person name="Battaglia E."/>
            <person name="Bayram O."/>
            <person name="Benocci T."/>
            <person name="Braus-Stromeyer S.A."/>
            <person name="Caldana C."/>
            <person name="Canovas D."/>
            <person name="Cerqueira G.C."/>
            <person name="Chen F."/>
            <person name="Chen W."/>
            <person name="Choi C."/>
            <person name="Clum A."/>
            <person name="Dos Santos R.A."/>
            <person name="Damasio A.R."/>
            <person name="Diallinas G."/>
            <person name="Emri T."/>
            <person name="Fekete E."/>
            <person name="Flipphi M."/>
            <person name="Freyberg S."/>
            <person name="Gallo A."/>
            <person name="Gournas C."/>
            <person name="Habgood R."/>
            <person name="Hainaut M."/>
            <person name="Harispe M.L."/>
            <person name="Henrissat B."/>
            <person name="Hilden K.S."/>
            <person name="Hope R."/>
            <person name="Hossain A."/>
            <person name="Karabika E."/>
            <person name="Karaffa L."/>
            <person name="Karanyi Z."/>
            <person name="Krasevec N."/>
            <person name="Kuo A."/>
            <person name="Kusch H."/>
            <person name="LaButti K."/>
            <person name="Lagendijk E.L."/>
            <person name="Lapidus A."/>
            <person name="Levasseur A."/>
            <person name="Lindquist E."/>
            <person name="Lipzen A."/>
            <person name="Logrieco A.F."/>
            <person name="MacCabe A."/>
            <person name="Maekelae M.R."/>
            <person name="Malavazi I."/>
            <person name="Melin P."/>
            <person name="Meyer V."/>
            <person name="Mielnichuk N."/>
            <person name="Miskei M."/>
            <person name="Molnar A.P."/>
            <person name="Mule G."/>
            <person name="Ngan C.Y."/>
            <person name="Orejas M."/>
            <person name="Orosz E."/>
            <person name="Ouedraogo J.P."/>
            <person name="Overkamp K.M."/>
            <person name="Park H.-S."/>
            <person name="Perrone G."/>
            <person name="Piumi F."/>
            <person name="Punt P.J."/>
            <person name="Ram A.F."/>
            <person name="Ramon A."/>
            <person name="Rauscher S."/>
            <person name="Record E."/>
            <person name="Riano-Pachon D.M."/>
            <person name="Robert V."/>
            <person name="Roehrig J."/>
            <person name="Ruller R."/>
            <person name="Salamov A."/>
            <person name="Salih N.S."/>
            <person name="Samson R.A."/>
            <person name="Sandor E."/>
            <person name="Sanguinetti M."/>
            <person name="Schuetze T."/>
            <person name="Sepcic K."/>
            <person name="Shelest E."/>
            <person name="Sherlock G."/>
            <person name="Sophianopoulou V."/>
            <person name="Squina F.M."/>
            <person name="Sun H."/>
            <person name="Susca A."/>
            <person name="Todd R.B."/>
            <person name="Tsang A."/>
            <person name="Unkles S.E."/>
            <person name="van de Wiele N."/>
            <person name="van Rossen-Uffink D."/>
            <person name="Oliveira J.V."/>
            <person name="Vesth T.C."/>
            <person name="Visser J."/>
            <person name="Yu J.-H."/>
            <person name="Zhou M."/>
            <person name="Andersen M.R."/>
            <person name="Archer D.B."/>
            <person name="Baker S.E."/>
            <person name="Benoit I."/>
            <person name="Brakhage A.A."/>
            <person name="Braus G.H."/>
            <person name="Fischer R."/>
            <person name="Frisvad J.C."/>
            <person name="Goldman G.H."/>
            <person name="Houbraken J."/>
            <person name="Oakley B."/>
            <person name="Pocsi I."/>
            <person name="Scazzocchio C."/>
            <person name="Seiboth B."/>
            <person name="vanKuyk P.A."/>
            <person name="Wortman J."/>
            <person name="Dyer P.S."/>
            <person name="Grigoriev I.V."/>
        </authorList>
    </citation>
    <scope>NUCLEOTIDE SEQUENCE [LARGE SCALE GENOMIC DNA]</scope>
    <source>
        <strain evidence="2">CBS 506.65</strain>
    </source>
</reference>